<keyword evidence="3 6" id="KW-0812">Transmembrane</keyword>
<dbReference type="AlphaFoldDB" id="A0A650CWT1"/>
<gene>
    <name evidence="9" type="ORF">D1866_09260</name>
    <name evidence="8" type="ORF">GFB69_00700</name>
</gene>
<evidence type="ECO:0000256" key="5">
    <source>
        <dbReference type="ARBA" id="ARBA00023136"/>
    </source>
</evidence>
<evidence type="ECO:0000256" key="2">
    <source>
        <dbReference type="ARBA" id="ARBA00022448"/>
    </source>
</evidence>
<feature type="transmembrane region" description="Helical" evidence="6">
    <location>
        <begin position="149"/>
        <end position="168"/>
    </location>
</feature>
<accession>A0A650CWT1</accession>
<keyword evidence="10" id="KW-1185">Reference proteome</keyword>
<feature type="domain" description="Major facilitator superfamily (MFS) profile" evidence="7">
    <location>
        <begin position="25"/>
        <end position="398"/>
    </location>
</feature>
<proteinExistence type="predicted"/>
<dbReference type="Pfam" id="PF07690">
    <property type="entry name" value="MFS_1"/>
    <property type="match status" value="1"/>
</dbReference>
<name>A0A650CWT1_ACIAM</name>
<feature type="transmembrane region" description="Helical" evidence="6">
    <location>
        <begin position="256"/>
        <end position="276"/>
    </location>
</feature>
<dbReference type="PANTHER" id="PTHR42718:SF9">
    <property type="entry name" value="MAJOR FACILITATOR SUPERFAMILY MULTIDRUG TRANSPORTER MFSC"/>
    <property type="match status" value="1"/>
</dbReference>
<dbReference type="InterPro" id="IPR011701">
    <property type="entry name" value="MFS"/>
</dbReference>
<organism evidence="9 10">
    <name type="scientific">Acidianus ambivalens</name>
    <name type="common">Desulfurolobus ambivalens</name>
    <dbReference type="NCBI Taxonomy" id="2283"/>
    <lineage>
        <taxon>Archaea</taxon>
        <taxon>Thermoproteota</taxon>
        <taxon>Thermoprotei</taxon>
        <taxon>Sulfolobales</taxon>
        <taxon>Sulfolobaceae</taxon>
        <taxon>Acidianus</taxon>
    </lineage>
</organism>
<keyword evidence="5 6" id="KW-0472">Membrane</keyword>
<evidence type="ECO:0000256" key="6">
    <source>
        <dbReference type="SAM" id="Phobius"/>
    </source>
</evidence>
<sequence>MRSVMRNGESVKNLVRKNRKFYILMIILALIPWFLEAYDSELYFFASPYIINTLKISQSYIGITASVFAIGIAVFSMVGGYLFDKISPKYVIVSAVGLFTIFTILTGYVSNGIELVIYRFLVGVGVGIFQPATAAFAGDLLNTTRALRIGANSVAFGIGLFVAPYVISPFLPNFSLPFLISGIMSIISLALFFYFVPVNYREEVRERIDLRKIINLNTIILSIIILSFGIALFAFLGYYSDYLLYGLNLSKSEATIIASMNGLGELAFLLPIALLSDKVSRKISLISSSMILTLASIGLFIGYTGYLQMVLLTIAWGAGYGGLIVSVISFSQDIVPDEVVGSVTGFMFLTFNIGAIFGAPLMGLLIQSYGFEKAGLLAIALPSFIALLLAVIIRHKNGKKD</sequence>
<feature type="transmembrane region" description="Helical" evidence="6">
    <location>
        <begin position="58"/>
        <end position="83"/>
    </location>
</feature>
<dbReference type="Proteomes" id="UP000474054">
    <property type="component" value="Unassembled WGS sequence"/>
</dbReference>
<feature type="transmembrane region" description="Helical" evidence="6">
    <location>
        <begin position="116"/>
        <end position="137"/>
    </location>
</feature>
<evidence type="ECO:0000313" key="9">
    <source>
        <dbReference type="EMBL" id="QGR22145.1"/>
    </source>
</evidence>
<dbReference type="InterPro" id="IPR020846">
    <property type="entry name" value="MFS_dom"/>
</dbReference>
<comment type="subcellular location">
    <subcellularLocation>
        <location evidence="1">Membrane</location>
        <topology evidence="1">Multi-pass membrane protein</topology>
    </subcellularLocation>
</comment>
<evidence type="ECO:0000313" key="11">
    <source>
        <dbReference type="Proteomes" id="UP000474054"/>
    </source>
</evidence>
<dbReference type="KEGG" id="aamb:D1866_09260"/>
<dbReference type="Proteomes" id="UP000426328">
    <property type="component" value="Chromosome"/>
</dbReference>
<evidence type="ECO:0000313" key="8">
    <source>
        <dbReference type="EMBL" id="MQL54318.1"/>
    </source>
</evidence>
<reference evidence="8 11" key="1">
    <citation type="submission" date="2019-10" db="EMBL/GenBank/DDBJ databases">
        <title>Comparative genomics of sulfur disproportionating microorganisms.</title>
        <authorList>
            <person name="Ward L.M."/>
            <person name="Bertran E."/>
            <person name="Johnston D."/>
        </authorList>
    </citation>
    <scope>NUCLEOTIDE SEQUENCE [LARGE SCALE GENOMIC DNA]</scope>
    <source>
        <strain evidence="8 11">DSM 3772</strain>
    </source>
</reference>
<dbReference type="EMBL" id="WHYS01000001">
    <property type="protein sequence ID" value="MQL54318.1"/>
    <property type="molecule type" value="Genomic_DNA"/>
</dbReference>
<feature type="transmembrane region" description="Helical" evidence="6">
    <location>
        <begin position="283"/>
        <end position="303"/>
    </location>
</feature>
<evidence type="ECO:0000259" key="7">
    <source>
        <dbReference type="PROSITE" id="PS50850"/>
    </source>
</evidence>
<feature type="transmembrane region" description="Helical" evidence="6">
    <location>
        <begin position="374"/>
        <end position="393"/>
    </location>
</feature>
<keyword evidence="2" id="KW-0813">Transport</keyword>
<feature type="transmembrane region" description="Helical" evidence="6">
    <location>
        <begin position="174"/>
        <end position="196"/>
    </location>
</feature>
<feature type="transmembrane region" description="Helical" evidence="6">
    <location>
        <begin position="216"/>
        <end position="236"/>
    </location>
</feature>
<feature type="transmembrane region" description="Helical" evidence="6">
    <location>
        <begin position="90"/>
        <end position="110"/>
    </location>
</feature>
<dbReference type="GO" id="GO:0022857">
    <property type="term" value="F:transmembrane transporter activity"/>
    <property type="evidence" value="ECO:0007669"/>
    <property type="project" value="InterPro"/>
</dbReference>
<feature type="transmembrane region" description="Helical" evidence="6">
    <location>
        <begin position="343"/>
        <end position="362"/>
    </location>
</feature>
<evidence type="ECO:0000313" key="10">
    <source>
        <dbReference type="Proteomes" id="UP000426328"/>
    </source>
</evidence>
<dbReference type="PROSITE" id="PS50850">
    <property type="entry name" value="MFS"/>
    <property type="match status" value="1"/>
</dbReference>
<evidence type="ECO:0000256" key="3">
    <source>
        <dbReference type="ARBA" id="ARBA00022692"/>
    </source>
</evidence>
<feature type="transmembrane region" description="Helical" evidence="6">
    <location>
        <begin position="21"/>
        <end position="38"/>
    </location>
</feature>
<dbReference type="SUPFAM" id="SSF103473">
    <property type="entry name" value="MFS general substrate transporter"/>
    <property type="match status" value="1"/>
</dbReference>
<dbReference type="EMBL" id="CP045482">
    <property type="protein sequence ID" value="QGR22145.1"/>
    <property type="molecule type" value="Genomic_DNA"/>
</dbReference>
<feature type="transmembrane region" description="Helical" evidence="6">
    <location>
        <begin position="309"/>
        <end position="331"/>
    </location>
</feature>
<dbReference type="PANTHER" id="PTHR42718">
    <property type="entry name" value="MAJOR FACILITATOR SUPERFAMILY MULTIDRUG TRANSPORTER MFSC"/>
    <property type="match status" value="1"/>
</dbReference>
<evidence type="ECO:0000256" key="4">
    <source>
        <dbReference type="ARBA" id="ARBA00022989"/>
    </source>
</evidence>
<protein>
    <submittedName>
        <fullName evidence="9">MFS transporter</fullName>
    </submittedName>
</protein>
<dbReference type="Gene3D" id="1.20.1250.20">
    <property type="entry name" value="MFS general substrate transporter like domains"/>
    <property type="match status" value="2"/>
</dbReference>
<reference evidence="9 10" key="2">
    <citation type="submission" date="2019-10" db="EMBL/GenBank/DDBJ databases">
        <title>Genome Sequences from Six Type Strain Members of the Archaeal Family Sulfolobaceae: Acidianus ambivalens, Acidianus infernus, Metallosphaera prunae, Stygiolobus azoricus, Sulfolobus metallicus, and Sulfurisphaera ohwakuensis.</title>
        <authorList>
            <person name="Counts J.A."/>
            <person name="Kelly R.M."/>
        </authorList>
    </citation>
    <scope>NUCLEOTIDE SEQUENCE [LARGE SCALE GENOMIC DNA]</scope>
    <source>
        <strain evidence="9 10">LEI 10</strain>
    </source>
</reference>
<dbReference type="InterPro" id="IPR036259">
    <property type="entry name" value="MFS_trans_sf"/>
</dbReference>
<evidence type="ECO:0000256" key="1">
    <source>
        <dbReference type="ARBA" id="ARBA00004141"/>
    </source>
</evidence>
<keyword evidence="4 6" id="KW-1133">Transmembrane helix</keyword>
<dbReference type="GO" id="GO:0016020">
    <property type="term" value="C:membrane"/>
    <property type="evidence" value="ECO:0007669"/>
    <property type="project" value="UniProtKB-SubCell"/>
</dbReference>